<dbReference type="Gramene" id="CDY14684">
    <property type="protein sequence ID" value="CDY14684"/>
    <property type="gene ID" value="GSBRNA2T00084477001"/>
</dbReference>
<keyword evidence="3" id="KW-1185">Reference proteome</keyword>
<feature type="region of interest" description="Disordered" evidence="1">
    <location>
        <begin position="1"/>
        <end position="31"/>
    </location>
</feature>
<dbReference type="Proteomes" id="UP000028999">
    <property type="component" value="Unassembled WGS sequence"/>
</dbReference>
<dbReference type="AlphaFoldDB" id="A0A078FP59"/>
<dbReference type="EMBL" id="LK032046">
    <property type="protein sequence ID" value="CDY14684.1"/>
    <property type="molecule type" value="Genomic_DNA"/>
</dbReference>
<gene>
    <name evidence="2" type="primary">BnaC05g19410D</name>
    <name evidence="2" type="ORF">GSBRNA2T00084477001</name>
</gene>
<accession>A0A078FP59</accession>
<evidence type="ECO:0000313" key="2">
    <source>
        <dbReference type="EMBL" id="CDY14684.1"/>
    </source>
</evidence>
<evidence type="ECO:0000313" key="3">
    <source>
        <dbReference type="Proteomes" id="UP000028999"/>
    </source>
</evidence>
<proteinExistence type="predicted"/>
<organism evidence="2 3">
    <name type="scientific">Brassica napus</name>
    <name type="common">Rape</name>
    <dbReference type="NCBI Taxonomy" id="3708"/>
    <lineage>
        <taxon>Eukaryota</taxon>
        <taxon>Viridiplantae</taxon>
        <taxon>Streptophyta</taxon>
        <taxon>Embryophyta</taxon>
        <taxon>Tracheophyta</taxon>
        <taxon>Spermatophyta</taxon>
        <taxon>Magnoliopsida</taxon>
        <taxon>eudicotyledons</taxon>
        <taxon>Gunneridae</taxon>
        <taxon>Pentapetalae</taxon>
        <taxon>rosids</taxon>
        <taxon>malvids</taxon>
        <taxon>Brassicales</taxon>
        <taxon>Brassicaceae</taxon>
        <taxon>Brassiceae</taxon>
        <taxon>Brassica</taxon>
    </lineage>
</organism>
<protein>
    <submittedName>
        <fullName evidence="2">BnaC05g19410D protein</fullName>
    </submittedName>
</protein>
<sequence length="31" mass="3581">MKLHFPPPETQRWSAGISPSAKINRRRKCST</sequence>
<name>A0A078FP59_BRANA</name>
<dbReference type="PaxDb" id="3708-A0A078FP59"/>
<evidence type="ECO:0000256" key="1">
    <source>
        <dbReference type="SAM" id="MobiDB-lite"/>
    </source>
</evidence>
<reference evidence="2 3" key="1">
    <citation type="journal article" date="2014" name="Science">
        <title>Plant genetics. Early allopolyploid evolution in the post-Neolithic Brassica napus oilseed genome.</title>
        <authorList>
            <person name="Chalhoub B."/>
            <person name="Denoeud F."/>
            <person name="Liu S."/>
            <person name="Parkin I.A."/>
            <person name="Tang H."/>
            <person name="Wang X."/>
            <person name="Chiquet J."/>
            <person name="Belcram H."/>
            <person name="Tong C."/>
            <person name="Samans B."/>
            <person name="Correa M."/>
            <person name="Da Silva C."/>
            <person name="Just J."/>
            <person name="Falentin C."/>
            <person name="Koh C.S."/>
            <person name="Le Clainche I."/>
            <person name="Bernard M."/>
            <person name="Bento P."/>
            <person name="Noel B."/>
            <person name="Labadie K."/>
            <person name="Alberti A."/>
            <person name="Charles M."/>
            <person name="Arnaud D."/>
            <person name="Guo H."/>
            <person name="Daviaud C."/>
            <person name="Alamery S."/>
            <person name="Jabbari K."/>
            <person name="Zhao M."/>
            <person name="Edger P.P."/>
            <person name="Chelaifa H."/>
            <person name="Tack D."/>
            <person name="Lassalle G."/>
            <person name="Mestiri I."/>
            <person name="Schnel N."/>
            <person name="Le Paslier M.C."/>
            <person name="Fan G."/>
            <person name="Renault V."/>
            <person name="Bayer P.E."/>
            <person name="Golicz A.A."/>
            <person name="Manoli S."/>
            <person name="Lee T.H."/>
            <person name="Thi V.H."/>
            <person name="Chalabi S."/>
            <person name="Hu Q."/>
            <person name="Fan C."/>
            <person name="Tollenaere R."/>
            <person name="Lu Y."/>
            <person name="Battail C."/>
            <person name="Shen J."/>
            <person name="Sidebottom C.H."/>
            <person name="Wang X."/>
            <person name="Canaguier A."/>
            <person name="Chauveau A."/>
            <person name="Berard A."/>
            <person name="Deniot G."/>
            <person name="Guan M."/>
            <person name="Liu Z."/>
            <person name="Sun F."/>
            <person name="Lim Y.P."/>
            <person name="Lyons E."/>
            <person name="Town C.D."/>
            <person name="Bancroft I."/>
            <person name="Wang X."/>
            <person name="Meng J."/>
            <person name="Ma J."/>
            <person name="Pires J.C."/>
            <person name="King G.J."/>
            <person name="Brunel D."/>
            <person name="Delourme R."/>
            <person name="Renard M."/>
            <person name="Aury J.M."/>
            <person name="Adams K.L."/>
            <person name="Batley J."/>
            <person name="Snowdon R.J."/>
            <person name="Tost J."/>
            <person name="Edwards D."/>
            <person name="Zhou Y."/>
            <person name="Hua W."/>
            <person name="Sharpe A.G."/>
            <person name="Paterson A.H."/>
            <person name="Guan C."/>
            <person name="Wincker P."/>
        </authorList>
    </citation>
    <scope>NUCLEOTIDE SEQUENCE [LARGE SCALE GENOMIC DNA]</scope>
    <source>
        <strain evidence="3">cv. Darmor-bzh</strain>
    </source>
</reference>